<name>A0A6N7F2W4_9GAMM</name>
<evidence type="ECO:0000256" key="3">
    <source>
        <dbReference type="ARBA" id="ARBA00022741"/>
    </source>
</evidence>
<dbReference type="Proteomes" id="UP000471298">
    <property type="component" value="Unassembled WGS sequence"/>
</dbReference>
<proteinExistence type="inferred from homology"/>
<dbReference type="SUPFAM" id="SSF52540">
    <property type="entry name" value="P-loop containing nucleoside triphosphate hydrolases"/>
    <property type="match status" value="1"/>
</dbReference>
<keyword evidence="8" id="KW-0963">Cytoplasm</keyword>
<dbReference type="PANTHER" id="PTHR21299">
    <property type="entry name" value="CYTIDYLATE KINASE/PANTOATE-BETA-ALANINE LIGASE"/>
    <property type="match status" value="1"/>
</dbReference>
<dbReference type="HAMAP" id="MF_00238">
    <property type="entry name" value="Cytidyl_kinase_type1"/>
    <property type="match status" value="1"/>
</dbReference>
<dbReference type="GO" id="GO:0015949">
    <property type="term" value="P:nucleobase-containing small molecule interconversion"/>
    <property type="evidence" value="ECO:0007669"/>
    <property type="project" value="TreeGrafter"/>
</dbReference>
<evidence type="ECO:0000256" key="4">
    <source>
        <dbReference type="ARBA" id="ARBA00022777"/>
    </source>
</evidence>
<protein>
    <recommendedName>
        <fullName evidence="8">Cytidylate kinase</fullName>
        <shortName evidence="8">CK</shortName>
        <ecNumber evidence="8">2.7.4.25</ecNumber>
    </recommendedName>
    <alternativeName>
        <fullName evidence="8">Cytidine monophosphate kinase</fullName>
        <shortName evidence="8">CMP kinase</shortName>
    </alternativeName>
</protein>
<feature type="domain" description="Cytidylate kinase" evidence="9">
    <location>
        <begin position="11"/>
        <end position="220"/>
    </location>
</feature>
<comment type="catalytic activity">
    <reaction evidence="7 8">
        <text>CMP + ATP = CDP + ADP</text>
        <dbReference type="Rhea" id="RHEA:11600"/>
        <dbReference type="ChEBI" id="CHEBI:30616"/>
        <dbReference type="ChEBI" id="CHEBI:58069"/>
        <dbReference type="ChEBI" id="CHEBI:60377"/>
        <dbReference type="ChEBI" id="CHEBI:456216"/>
        <dbReference type="EC" id="2.7.4.25"/>
    </reaction>
</comment>
<dbReference type="FunCoup" id="A0A6N7F2W4">
    <property type="interactions" value="326"/>
</dbReference>
<dbReference type="GO" id="GO:0005524">
    <property type="term" value="F:ATP binding"/>
    <property type="evidence" value="ECO:0007669"/>
    <property type="project" value="UniProtKB-UniRule"/>
</dbReference>
<comment type="similarity">
    <text evidence="1 8">Belongs to the cytidylate kinase family. Type 1 subfamily.</text>
</comment>
<dbReference type="InterPro" id="IPR011994">
    <property type="entry name" value="Cytidylate_kinase_dom"/>
</dbReference>
<dbReference type="InterPro" id="IPR003136">
    <property type="entry name" value="Cytidylate_kin"/>
</dbReference>
<dbReference type="Gene3D" id="3.40.50.300">
    <property type="entry name" value="P-loop containing nucleotide triphosphate hydrolases"/>
    <property type="match status" value="1"/>
</dbReference>
<reference evidence="10 11" key="1">
    <citation type="submission" date="2019-10" db="EMBL/GenBank/DDBJ databases">
        <title>Cardiobacteriales fam. a chemoheterotrophic member of the order Cardiobacteriales, and proposal of Cardiobacteriales fam. nov.</title>
        <authorList>
            <person name="Wang C."/>
        </authorList>
    </citation>
    <scope>NUCLEOTIDE SEQUENCE [LARGE SCALE GENOMIC DNA]</scope>
    <source>
        <strain evidence="10 11">ML27</strain>
    </source>
</reference>
<evidence type="ECO:0000259" key="9">
    <source>
        <dbReference type="Pfam" id="PF02224"/>
    </source>
</evidence>
<feature type="binding site" evidence="8">
    <location>
        <begin position="15"/>
        <end position="23"/>
    </location>
    <ligand>
        <name>ATP</name>
        <dbReference type="ChEBI" id="CHEBI:30616"/>
    </ligand>
</feature>
<evidence type="ECO:0000313" key="11">
    <source>
        <dbReference type="Proteomes" id="UP000471298"/>
    </source>
</evidence>
<evidence type="ECO:0000256" key="1">
    <source>
        <dbReference type="ARBA" id="ARBA00009427"/>
    </source>
</evidence>
<keyword evidence="2 8" id="KW-0808">Transferase</keyword>
<dbReference type="GO" id="GO:0036431">
    <property type="term" value="F:dCMP kinase activity"/>
    <property type="evidence" value="ECO:0007669"/>
    <property type="project" value="InterPro"/>
</dbReference>
<evidence type="ECO:0000256" key="7">
    <source>
        <dbReference type="ARBA" id="ARBA00048478"/>
    </source>
</evidence>
<comment type="subcellular location">
    <subcellularLocation>
        <location evidence="8">Cytoplasm</location>
    </subcellularLocation>
</comment>
<dbReference type="CDD" id="cd02020">
    <property type="entry name" value="CMPK"/>
    <property type="match status" value="1"/>
</dbReference>
<keyword evidence="11" id="KW-1185">Reference proteome</keyword>
<dbReference type="EMBL" id="WHNW01000005">
    <property type="protein sequence ID" value="MPV86206.1"/>
    <property type="molecule type" value="Genomic_DNA"/>
</dbReference>
<organism evidence="10 11">
    <name type="scientific">Ostreibacterium oceani</name>
    <dbReference type="NCBI Taxonomy" id="2654998"/>
    <lineage>
        <taxon>Bacteria</taxon>
        <taxon>Pseudomonadati</taxon>
        <taxon>Pseudomonadota</taxon>
        <taxon>Gammaproteobacteria</taxon>
        <taxon>Cardiobacteriales</taxon>
        <taxon>Ostreibacteriaceae</taxon>
        <taxon>Ostreibacterium</taxon>
    </lineage>
</organism>
<evidence type="ECO:0000256" key="2">
    <source>
        <dbReference type="ARBA" id="ARBA00022679"/>
    </source>
</evidence>
<evidence type="ECO:0000256" key="6">
    <source>
        <dbReference type="ARBA" id="ARBA00047615"/>
    </source>
</evidence>
<dbReference type="InterPro" id="IPR027417">
    <property type="entry name" value="P-loop_NTPase"/>
</dbReference>
<keyword evidence="3 8" id="KW-0547">Nucleotide-binding</keyword>
<evidence type="ECO:0000256" key="8">
    <source>
        <dbReference type="HAMAP-Rule" id="MF_00238"/>
    </source>
</evidence>
<evidence type="ECO:0000313" key="10">
    <source>
        <dbReference type="EMBL" id="MPV86206.1"/>
    </source>
</evidence>
<keyword evidence="4 8" id="KW-0418">Kinase</keyword>
<evidence type="ECO:0000256" key="5">
    <source>
        <dbReference type="ARBA" id="ARBA00022840"/>
    </source>
</evidence>
<dbReference type="RefSeq" id="WP_152810211.1">
    <property type="nucleotide sequence ID" value="NZ_WHNW01000005.1"/>
</dbReference>
<dbReference type="Pfam" id="PF02224">
    <property type="entry name" value="Cytidylate_kin"/>
    <property type="match status" value="1"/>
</dbReference>
<dbReference type="NCBIfam" id="TIGR00017">
    <property type="entry name" value="cmk"/>
    <property type="match status" value="1"/>
</dbReference>
<gene>
    <name evidence="8" type="primary">cmk</name>
    <name evidence="10" type="ORF">GCU85_05615</name>
</gene>
<dbReference type="InParanoid" id="A0A6N7F2W4"/>
<comment type="catalytic activity">
    <reaction evidence="6 8">
        <text>dCMP + ATP = dCDP + ADP</text>
        <dbReference type="Rhea" id="RHEA:25094"/>
        <dbReference type="ChEBI" id="CHEBI:30616"/>
        <dbReference type="ChEBI" id="CHEBI:57566"/>
        <dbReference type="ChEBI" id="CHEBI:58593"/>
        <dbReference type="ChEBI" id="CHEBI:456216"/>
        <dbReference type="EC" id="2.7.4.25"/>
    </reaction>
</comment>
<dbReference type="PANTHER" id="PTHR21299:SF2">
    <property type="entry name" value="CYTIDYLATE KINASE"/>
    <property type="match status" value="1"/>
</dbReference>
<comment type="caution">
    <text evidence="10">The sequence shown here is derived from an EMBL/GenBank/DDBJ whole genome shotgun (WGS) entry which is preliminary data.</text>
</comment>
<dbReference type="GO" id="GO:0006220">
    <property type="term" value="P:pyrimidine nucleotide metabolic process"/>
    <property type="evidence" value="ECO:0007669"/>
    <property type="project" value="UniProtKB-UniRule"/>
</dbReference>
<dbReference type="EC" id="2.7.4.25" evidence="8"/>
<sequence length="226" mass="24612">MDNAVPIAKIITIDGPSAVGKGTMAKRLASELGYHLLDSGALYRLVAVNALQQRLDPNIASDAEKAVQNLHVEFDDDKVYLNGTDVTTKIREENVSKAASQIAVHASVRRALFAFMQAFVKLPGIVADGRDMGTVVFPHADVKLFLTAVTAVRAERRYKQLSKHAKNVTLDAVFSELVDRDARDSTRDEAPLIPAEDAVVIDTSVDTEAQVYEKIMQTVRLGGILP</sequence>
<accession>A0A6N7F2W4</accession>
<keyword evidence="5 8" id="KW-0067">ATP-binding</keyword>
<dbReference type="AlphaFoldDB" id="A0A6N7F2W4"/>
<dbReference type="GO" id="GO:0005829">
    <property type="term" value="C:cytosol"/>
    <property type="evidence" value="ECO:0007669"/>
    <property type="project" value="TreeGrafter"/>
</dbReference>